<dbReference type="EMBL" id="BRXW01000122">
    <property type="protein sequence ID" value="GMI08300.1"/>
    <property type="molecule type" value="Genomic_DNA"/>
</dbReference>
<sequence length="329" mass="36874">MSLFSKLASENVNTYAVGQDGGAMADLAAAIARGEISDMHGAETFVDRKGLAKDDEVKVPSPRMDYEFTGVSIWLELDAEDEPPIQAQIDRYQGLGNEPLFPVHATVLYSMDEALLDGGDEEFMRNRLQMVVDSLPTKLIFLTPKRLVYFPYPKTADNGNGFGCIMPFFLIKPNPPLVQLFEKCKDHFPPDERHGGRVQMRRVKSENSLLDLVGEGKGKWTTSSKPLNPKRIVQEKGVTPRVSMTPRGLAKRGRSGSFHALSTGKAYTPHLSIAYLDMSRTDIMNESVCENIVKENPETMQPVRAKYLSAWWTKGKVEDWKRICKVALY</sequence>
<dbReference type="Proteomes" id="UP001165122">
    <property type="component" value="Unassembled WGS sequence"/>
</dbReference>
<organism evidence="1 2">
    <name type="scientific">Triparma laevis f. longispina</name>
    <dbReference type="NCBI Taxonomy" id="1714387"/>
    <lineage>
        <taxon>Eukaryota</taxon>
        <taxon>Sar</taxon>
        <taxon>Stramenopiles</taxon>
        <taxon>Ochrophyta</taxon>
        <taxon>Bolidophyceae</taxon>
        <taxon>Parmales</taxon>
        <taxon>Triparmaceae</taxon>
        <taxon>Triparma</taxon>
    </lineage>
</organism>
<dbReference type="AlphaFoldDB" id="A0A9W7CE89"/>
<dbReference type="OrthoDB" id="192721at2759"/>
<name>A0A9W7CE89_9STRA</name>
<dbReference type="SUPFAM" id="SSF55144">
    <property type="entry name" value="LigT-like"/>
    <property type="match status" value="1"/>
</dbReference>
<comment type="caution">
    <text evidence="1">The sequence shown here is derived from an EMBL/GenBank/DDBJ whole genome shotgun (WGS) entry which is preliminary data.</text>
</comment>
<accession>A0A9W7CE89</accession>
<evidence type="ECO:0000313" key="1">
    <source>
        <dbReference type="EMBL" id="GMI08300.1"/>
    </source>
</evidence>
<protein>
    <submittedName>
        <fullName evidence="1">Uncharacterized protein</fullName>
    </submittedName>
</protein>
<dbReference type="InterPro" id="IPR009097">
    <property type="entry name" value="Cyclic_Pdiesterase"/>
</dbReference>
<proteinExistence type="predicted"/>
<dbReference type="Gene3D" id="3.90.1140.10">
    <property type="entry name" value="Cyclic phosphodiesterase"/>
    <property type="match status" value="1"/>
</dbReference>
<gene>
    <name evidence="1" type="ORF">TrLO_g6474</name>
</gene>
<evidence type="ECO:0000313" key="2">
    <source>
        <dbReference type="Proteomes" id="UP001165122"/>
    </source>
</evidence>
<keyword evidence="2" id="KW-1185">Reference proteome</keyword>
<reference evidence="2" key="1">
    <citation type="journal article" date="2023" name="Commun. Biol.">
        <title>Genome analysis of Parmales, the sister group of diatoms, reveals the evolutionary specialization of diatoms from phago-mixotrophs to photoautotrophs.</title>
        <authorList>
            <person name="Ban H."/>
            <person name="Sato S."/>
            <person name="Yoshikawa S."/>
            <person name="Yamada K."/>
            <person name="Nakamura Y."/>
            <person name="Ichinomiya M."/>
            <person name="Sato N."/>
            <person name="Blanc-Mathieu R."/>
            <person name="Endo H."/>
            <person name="Kuwata A."/>
            <person name="Ogata H."/>
        </authorList>
    </citation>
    <scope>NUCLEOTIDE SEQUENCE [LARGE SCALE GENOMIC DNA]</scope>
    <source>
        <strain evidence="2">NIES 3700</strain>
    </source>
</reference>